<organism evidence="2 3">
    <name type="scientific">Zingiber officinale</name>
    <name type="common">Ginger</name>
    <name type="synonym">Amomum zingiber</name>
    <dbReference type="NCBI Taxonomy" id="94328"/>
    <lineage>
        <taxon>Eukaryota</taxon>
        <taxon>Viridiplantae</taxon>
        <taxon>Streptophyta</taxon>
        <taxon>Embryophyta</taxon>
        <taxon>Tracheophyta</taxon>
        <taxon>Spermatophyta</taxon>
        <taxon>Magnoliopsida</taxon>
        <taxon>Liliopsida</taxon>
        <taxon>Zingiberales</taxon>
        <taxon>Zingiberaceae</taxon>
        <taxon>Zingiber</taxon>
    </lineage>
</organism>
<reference evidence="2 3" key="1">
    <citation type="submission" date="2020-08" db="EMBL/GenBank/DDBJ databases">
        <title>Plant Genome Project.</title>
        <authorList>
            <person name="Zhang R.-G."/>
        </authorList>
    </citation>
    <scope>NUCLEOTIDE SEQUENCE [LARGE SCALE GENOMIC DNA]</scope>
    <source>
        <tissue evidence="2">Rhizome</tissue>
    </source>
</reference>
<sequence length="438" mass="49121">MAEKLAPEKRHSFFNGEQKVFEWDQTLDEVNMYIDLPPNVPKKLFYCKIQSGHVEVGIKGNPPYLNHDLACPVKTDSSFWTLGNTFMFSFNLDMLFCKFLFITTSTFAIGRSKLEIGLSSNSESMGSDYGLVASSTCAISCIIGFRVDSWLCLVEVGRPKEVGQPKEVGRPNEVVYCQKVAETHAVCCANPSKSPYSGLVYRNVHTVDTLFVEQGKFSHLEQQEIVSGCTLLHGGCCIGSDLRLEDLLESIHLFLGKGRCFGASTVVVLPRCLYFRVGFQFAGFGGCFRATQKIPLEVRERFHAEDLATHFIEKLVKSHKKFEYPFSLNDLLEVCSVVGALPLMGFKMIQLLPRPFGFCCLHKIEDEVMHVTLQKRDKGKTWSSPILGQGLLDPYAADLEQKRLMLQRFQEENPGFDFSQAQFSGTCPDPRSFMGGIS</sequence>
<dbReference type="AlphaFoldDB" id="A0A8J5FM89"/>
<dbReference type="Gene3D" id="2.60.40.790">
    <property type="match status" value="1"/>
</dbReference>
<comment type="caution">
    <text evidence="2">The sequence shown here is derived from an EMBL/GenBank/DDBJ whole genome shotgun (WGS) entry which is preliminary data.</text>
</comment>
<dbReference type="GO" id="GO:0051082">
    <property type="term" value="F:unfolded protein binding"/>
    <property type="evidence" value="ECO:0007669"/>
    <property type="project" value="TreeGrafter"/>
</dbReference>
<dbReference type="PROSITE" id="PS51203">
    <property type="entry name" value="CS"/>
    <property type="match status" value="1"/>
</dbReference>
<dbReference type="Proteomes" id="UP000734854">
    <property type="component" value="Unassembled WGS sequence"/>
</dbReference>
<proteinExistence type="predicted"/>
<dbReference type="GO" id="GO:0005737">
    <property type="term" value="C:cytoplasm"/>
    <property type="evidence" value="ECO:0007669"/>
    <property type="project" value="TreeGrafter"/>
</dbReference>
<evidence type="ECO:0000313" key="2">
    <source>
        <dbReference type="EMBL" id="KAG6490274.1"/>
    </source>
</evidence>
<evidence type="ECO:0000313" key="3">
    <source>
        <dbReference type="Proteomes" id="UP000734854"/>
    </source>
</evidence>
<protein>
    <recommendedName>
        <fullName evidence="1">CS domain-containing protein</fullName>
    </recommendedName>
</protein>
<dbReference type="InterPro" id="IPR007052">
    <property type="entry name" value="CS_dom"/>
</dbReference>
<dbReference type="InterPro" id="IPR037898">
    <property type="entry name" value="NudC_fam"/>
</dbReference>
<feature type="domain" description="CS" evidence="1">
    <location>
        <begin position="16"/>
        <end position="115"/>
    </location>
</feature>
<name>A0A8J5FM89_ZINOF</name>
<dbReference type="CDD" id="cd06467">
    <property type="entry name" value="p23_NUDC_like"/>
    <property type="match status" value="1"/>
</dbReference>
<dbReference type="PANTHER" id="PTHR12356:SF18">
    <property type="entry name" value="NUDC DOMAIN-CONTAINING PROTEIN 2"/>
    <property type="match status" value="1"/>
</dbReference>
<dbReference type="InterPro" id="IPR008978">
    <property type="entry name" value="HSP20-like_chaperone"/>
</dbReference>
<gene>
    <name evidence="2" type="ORF">ZIOFF_051563</name>
</gene>
<dbReference type="PANTHER" id="PTHR12356">
    <property type="entry name" value="NUCLEAR MOVEMENT PROTEIN NUDC"/>
    <property type="match status" value="1"/>
</dbReference>
<dbReference type="SUPFAM" id="SSF49764">
    <property type="entry name" value="HSP20-like chaperones"/>
    <property type="match status" value="1"/>
</dbReference>
<keyword evidence="3" id="KW-1185">Reference proteome</keyword>
<accession>A0A8J5FM89</accession>
<dbReference type="GO" id="GO:0006457">
    <property type="term" value="P:protein folding"/>
    <property type="evidence" value="ECO:0007669"/>
    <property type="project" value="TreeGrafter"/>
</dbReference>
<evidence type="ECO:0000259" key="1">
    <source>
        <dbReference type="PROSITE" id="PS51203"/>
    </source>
</evidence>
<dbReference type="EMBL" id="JACMSC010000014">
    <property type="protein sequence ID" value="KAG6490274.1"/>
    <property type="molecule type" value="Genomic_DNA"/>
</dbReference>
<dbReference type="Pfam" id="PF04969">
    <property type="entry name" value="CS"/>
    <property type="match status" value="1"/>
</dbReference>